<dbReference type="SUPFAM" id="SSF50249">
    <property type="entry name" value="Nucleic acid-binding proteins"/>
    <property type="match status" value="1"/>
</dbReference>
<accession>A0ABZ3H7N3</accession>
<dbReference type="Proteomes" id="UP001447842">
    <property type="component" value="Chromosome"/>
</dbReference>
<dbReference type="RefSeq" id="WP_345969213.1">
    <property type="nucleotide sequence ID" value="NZ_CP147920.1"/>
</dbReference>
<protein>
    <recommendedName>
        <fullName evidence="3">Cold-shock protein</fullName>
    </recommendedName>
</protein>
<proteinExistence type="predicted"/>
<evidence type="ECO:0008006" key="3">
    <source>
        <dbReference type="Google" id="ProtNLM"/>
    </source>
</evidence>
<dbReference type="InterPro" id="IPR012340">
    <property type="entry name" value="NA-bd_OB-fold"/>
</dbReference>
<sequence>MHKRFEGTVIWYDAENGYGIIRLRAERRTVSIAECQIHHHRADGIRALRVGHDVSFEIVDTEAHNLYFL</sequence>
<keyword evidence="2" id="KW-1185">Reference proteome</keyword>
<gene>
    <name evidence="1" type="ORF">WCY31_07570</name>
</gene>
<name>A0ABZ3H7N3_9BACT</name>
<dbReference type="EMBL" id="CP147920">
    <property type="protein sequence ID" value="XAU14113.1"/>
    <property type="molecule type" value="Genomic_DNA"/>
</dbReference>
<reference evidence="1 2" key="1">
    <citation type="submission" date="2024-03" db="EMBL/GenBank/DDBJ databases">
        <title>Sulfurimonas sp. HSL3-1.</title>
        <authorList>
            <person name="Wang S."/>
        </authorList>
    </citation>
    <scope>NUCLEOTIDE SEQUENCE [LARGE SCALE GENOMIC DNA]</scope>
    <source>
        <strain evidence="1 2">HSL3-1</strain>
    </source>
</reference>
<dbReference type="Gene3D" id="2.40.50.140">
    <property type="entry name" value="Nucleic acid-binding proteins"/>
    <property type="match status" value="1"/>
</dbReference>
<organism evidence="1 2">
    <name type="scientific">Sulfurimonas diazotrophicus</name>
    <dbReference type="NCBI Taxonomy" id="3131939"/>
    <lineage>
        <taxon>Bacteria</taxon>
        <taxon>Pseudomonadati</taxon>
        <taxon>Campylobacterota</taxon>
        <taxon>Epsilonproteobacteria</taxon>
        <taxon>Campylobacterales</taxon>
        <taxon>Sulfurimonadaceae</taxon>
        <taxon>Sulfurimonas</taxon>
    </lineage>
</organism>
<evidence type="ECO:0000313" key="1">
    <source>
        <dbReference type="EMBL" id="XAU14113.1"/>
    </source>
</evidence>
<evidence type="ECO:0000313" key="2">
    <source>
        <dbReference type="Proteomes" id="UP001447842"/>
    </source>
</evidence>